<evidence type="ECO:0000313" key="3">
    <source>
        <dbReference type="Proteomes" id="UP000593737"/>
    </source>
</evidence>
<sequence>MNAQSVIMIAYFFPPEGNAAVYRPMRFLKELVKRGWHVTLISSEPYRYERYDPSLLGQLPPTVRVVRAKGRDPWRAFQSRRGTQAAKQLSGLSAEEVRQAIATHHSPWRSRIREWVRIAETWVYRPDMAMPWIKPAIRVSMDACQRHRPNVIWATIGPLSAGVVAHQTSVATGIPYVLDFRDPWGLEYYPHEMRRPAWAKDLDNRNIRRIFQGAQAVVFMFESVAEAYLQAFPGALERTKIHIIPNGFEGDVEPFVHTPGDRCAILYAGTLSTYRYDTLLEGLVQLKRQDPSLAARLKMLFIGEGLQHLAERVTDLELGDIFEIRPPIPSAEVRSLQREAHALLVLGRMPGRTAHDLVAGAKLFGYLQAGRPIIGVVPHDETRRILGRVGSPLIADADNPAEIVTVLKKILDAWSSGTLEQFIPNRAACEAYSSNRQISDLLRALHGASPGKIPTEDALTVLTDVKPEVAR</sequence>
<dbReference type="InterPro" id="IPR028098">
    <property type="entry name" value="Glyco_trans_4-like_N"/>
</dbReference>
<dbReference type="SUPFAM" id="SSF53756">
    <property type="entry name" value="UDP-Glycosyltransferase/glycogen phosphorylase"/>
    <property type="match status" value="1"/>
</dbReference>
<dbReference type="AlphaFoldDB" id="A0A7S8FD27"/>
<evidence type="ECO:0000259" key="1">
    <source>
        <dbReference type="Pfam" id="PF13579"/>
    </source>
</evidence>
<organism evidence="2 3">
    <name type="scientific">Candidatus Nitrospira kreftii</name>
    <dbReference type="NCBI Taxonomy" id="2652173"/>
    <lineage>
        <taxon>Bacteria</taxon>
        <taxon>Pseudomonadati</taxon>
        <taxon>Nitrospirota</taxon>
        <taxon>Nitrospiria</taxon>
        <taxon>Nitrospirales</taxon>
        <taxon>Nitrospiraceae</taxon>
        <taxon>Nitrospira</taxon>
    </lineage>
</organism>
<dbReference type="Pfam" id="PF13579">
    <property type="entry name" value="Glyco_trans_4_4"/>
    <property type="match status" value="1"/>
</dbReference>
<feature type="domain" description="Glycosyltransferase subfamily 4-like N-terminal" evidence="1">
    <location>
        <begin position="26"/>
        <end position="247"/>
    </location>
</feature>
<reference evidence="2 3" key="1">
    <citation type="journal article" date="2020" name="ISME J.">
        <title>Enrichment and physiological characterization of a novel comammox Nitrospira indicates ammonium inhibition of complete nitrification.</title>
        <authorList>
            <person name="Sakoula D."/>
            <person name="Koch H."/>
            <person name="Frank J."/>
            <person name="Jetten M.S.M."/>
            <person name="van Kessel M.A.H.J."/>
            <person name="Lucker S."/>
        </authorList>
    </citation>
    <scope>NUCLEOTIDE SEQUENCE [LARGE SCALE GENOMIC DNA]</scope>
    <source>
        <strain evidence="2">Comreactor17</strain>
    </source>
</reference>
<accession>A0A7S8FD27</accession>
<name>A0A7S8FD27_9BACT</name>
<protein>
    <recommendedName>
        <fullName evidence="1">Glycosyltransferase subfamily 4-like N-terminal domain-containing protein</fullName>
    </recommendedName>
</protein>
<gene>
    <name evidence="2" type="ORF">Nkreftii_001384</name>
</gene>
<dbReference type="GO" id="GO:0016757">
    <property type="term" value="F:glycosyltransferase activity"/>
    <property type="evidence" value="ECO:0007669"/>
    <property type="project" value="UniProtKB-ARBA"/>
</dbReference>
<dbReference type="Proteomes" id="UP000593737">
    <property type="component" value="Chromosome"/>
</dbReference>
<dbReference type="Gene3D" id="3.40.50.2000">
    <property type="entry name" value="Glycogen Phosphorylase B"/>
    <property type="match status" value="2"/>
</dbReference>
<evidence type="ECO:0000313" key="2">
    <source>
        <dbReference type="EMBL" id="QPD03610.1"/>
    </source>
</evidence>
<proteinExistence type="predicted"/>
<dbReference type="EMBL" id="CP047423">
    <property type="protein sequence ID" value="QPD03610.1"/>
    <property type="molecule type" value="Genomic_DNA"/>
</dbReference>
<dbReference type="KEGG" id="nkf:Nkreftii_001384"/>